<protein>
    <submittedName>
        <fullName evidence="2">Uncharacterized protein</fullName>
    </submittedName>
</protein>
<proteinExistence type="predicted"/>
<comment type="caution">
    <text evidence="2">The sequence shown here is derived from an EMBL/GenBank/DDBJ whole genome shotgun (WGS) entry which is preliminary data.</text>
</comment>
<evidence type="ECO:0000313" key="2">
    <source>
        <dbReference type="EMBL" id="GIX80165.1"/>
    </source>
</evidence>
<evidence type="ECO:0000313" key="3">
    <source>
        <dbReference type="Proteomes" id="UP001054945"/>
    </source>
</evidence>
<dbReference type="Proteomes" id="UP001054945">
    <property type="component" value="Unassembled WGS sequence"/>
</dbReference>
<dbReference type="EMBL" id="BPLR01020573">
    <property type="protein sequence ID" value="GIX80165.1"/>
    <property type="molecule type" value="Genomic_DNA"/>
</dbReference>
<organism evidence="2 3">
    <name type="scientific">Caerostris extrusa</name>
    <name type="common">Bark spider</name>
    <name type="synonym">Caerostris bankana</name>
    <dbReference type="NCBI Taxonomy" id="172846"/>
    <lineage>
        <taxon>Eukaryota</taxon>
        <taxon>Metazoa</taxon>
        <taxon>Ecdysozoa</taxon>
        <taxon>Arthropoda</taxon>
        <taxon>Chelicerata</taxon>
        <taxon>Arachnida</taxon>
        <taxon>Araneae</taxon>
        <taxon>Araneomorphae</taxon>
        <taxon>Entelegynae</taxon>
        <taxon>Araneoidea</taxon>
        <taxon>Araneidae</taxon>
        <taxon>Caerostris</taxon>
    </lineage>
</organism>
<reference evidence="2 3" key="1">
    <citation type="submission" date="2021-06" db="EMBL/GenBank/DDBJ databases">
        <title>Caerostris extrusa draft genome.</title>
        <authorList>
            <person name="Kono N."/>
            <person name="Arakawa K."/>
        </authorList>
    </citation>
    <scope>NUCLEOTIDE SEQUENCE [LARGE SCALE GENOMIC DNA]</scope>
</reference>
<keyword evidence="3" id="KW-1185">Reference proteome</keyword>
<evidence type="ECO:0000256" key="1">
    <source>
        <dbReference type="SAM" id="MobiDB-lite"/>
    </source>
</evidence>
<gene>
    <name evidence="2" type="ORF">CEXT_214321</name>
</gene>
<feature type="region of interest" description="Disordered" evidence="1">
    <location>
        <begin position="82"/>
        <end position="101"/>
    </location>
</feature>
<dbReference type="AlphaFoldDB" id="A0AAV4N8L9"/>
<accession>A0AAV4N8L9</accession>
<name>A0AAV4N8L9_CAEEX</name>
<sequence>MEALLQINLGLWLSSFFPIDSRPVPLFFLSAAVQKQICESRDVTPNAILMHLPLHPNAAVCFRRLRRRERFLLPRPPGTIRDELNTSPSSFSFSDAERFSD</sequence>